<evidence type="ECO:0000259" key="2">
    <source>
        <dbReference type="Pfam" id="PF13546"/>
    </source>
</evidence>
<comment type="caution">
    <text evidence="3">The sequence shown here is derived from an EMBL/GenBank/DDBJ whole genome shotgun (WGS) entry which is preliminary data.</text>
</comment>
<feature type="compositionally biased region" description="Low complexity" evidence="1">
    <location>
        <begin position="440"/>
        <end position="450"/>
    </location>
</feature>
<proteinExistence type="predicted"/>
<dbReference type="Pfam" id="PF13546">
    <property type="entry name" value="DDE_5"/>
    <property type="match status" value="1"/>
</dbReference>
<protein>
    <recommendedName>
        <fullName evidence="2">Transposase IS701-like DDE domain-containing protein</fullName>
    </recommendedName>
</protein>
<dbReference type="SUPFAM" id="SSF53098">
    <property type="entry name" value="Ribonuclease H-like"/>
    <property type="match status" value="1"/>
</dbReference>
<feature type="domain" description="Transposase IS701-like DDE" evidence="2">
    <location>
        <begin position="34"/>
        <end position="298"/>
    </location>
</feature>
<feature type="region of interest" description="Disordered" evidence="1">
    <location>
        <begin position="425"/>
        <end position="500"/>
    </location>
</feature>
<dbReference type="EMBL" id="BAAAZN010000015">
    <property type="protein sequence ID" value="GAA3569360.1"/>
    <property type="molecule type" value="Genomic_DNA"/>
</dbReference>
<dbReference type="InterPro" id="IPR038721">
    <property type="entry name" value="IS701-like_DDE_dom"/>
</dbReference>
<gene>
    <name evidence="3" type="ORF">GCM10022222_61940</name>
</gene>
<keyword evidence="4" id="KW-1185">Reference proteome</keyword>
<dbReference type="InterPro" id="IPR021295">
    <property type="entry name" value="DUF2867"/>
</dbReference>
<organism evidence="3 4">
    <name type="scientific">Amycolatopsis ultiminotia</name>
    <dbReference type="NCBI Taxonomy" id="543629"/>
    <lineage>
        <taxon>Bacteria</taxon>
        <taxon>Bacillati</taxon>
        <taxon>Actinomycetota</taxon>
        <taxon>Actinomycetes</taxon>
        <taxon>Pseudonocardiales</taxon>
        <taxon>Pseudonocardiaceae</taxon>
        <taxon>Amycolatopsis</taxon>
    </lineage>
</organism>
<evidence type="ECO:0000313" key="4">
    <source>
        <dbReference type="Proteomes" id="UP001500689"/>
    </source>
</evidence>
<dbReference type="InterPro" id="IPR012337">
    <property type="entry name" value="RNaseH-like_sf"/>
</dbReference>
<reference evidence="4" key="1">
    <citation type="journal article" date="2019" name="Int. J. Syst. Evol. Microbiol.">
        <title>The Global Catalogue of Microorganisms (GCM) 10K type strain sequencing project: providing services to taxonomists for standard genome sequencing and annotation.</title>
        <authorList>
            <consortium name="The Broad Institute Genomics Platform"/>
            <consortium name="The Broad Institute Genome Sequencing Center for Infectious Disease"/>
            <person name="Wu L."/>
            <person name="Ma J."/>
        </authorList>
    </citation>
    <scope>NUCLEOTIDE SEQUENCE [LARGE SCALE GENOMIC DNA]</scope>
    <source>
        <strain evidence="4">JCM 16898</strain>
    </source>
</reference>
<evidence type="ECO:0000313" key="3">
    <source>
        <dbReference type="EMBL" id="GAA3569360.1"/>
    </source>
</evidence>
<accession>A0ABP6XNY3</accession>
<dbReference type="NCBIfam" id="NF041680">
    <property type="entry name" value="transp_NF041680"/>
    <property type="match status" value="1"/>
</dbReference>
<name>A0ABP6XNY3_9PSEU</name>
<sequence length="908" mass="100477">MRQKEDHNQGLQLISVQDTGRAGASGDLSGFRQRFFGCLAGRAGALFELADAVLCAPGPVASPAELSLTPEHRRGHGAGYDAINHGRVETDRLRTVLACLPVPRAANGRIVLAVDVSHWLRPDAACSPERLFCHTYARGKGQAQMIPGWPYSFVAALETGRTSWTALLDAVRLRPADDATAVTAAQLRDVADRIIDAGHWREGDSSILIVADAGYDVTRLAFVLADLPVEVVGRIRSDRVMLRPAPPRTPGANGRPRKHGGVFALADSASRHIPDHATHTDTTRHGHAQAQAWDRLHPRLTHRGPWLDHDGELPLVEGTLIRLHVEHLPGDRDPKPVWLWSSVTDANAELIDLLWQVFLRRFDLEHTFRLFKQTLGWTRPKLRAPESADRWTWLILTVHAQLRLARPLVEDHRRPWEKRVAEPRRLTPARVRRGFRNLHPTTARPATTPKPSRPGPGRPPGTTNRHPTSRYEVGKTTKRNLTPEQHRNHTGQTTSSGERAQHVLRGELDDLALGVVRVVGGDELAADRQREHQCAAGFDLVGIVDERREHRAQEVHALVVDPPQPRGDRLVMPGPSPHGEIDPVQSLGGGQLPGAPDPFRGVDIFRGRLGDDVPGTATFPLVEKLRQQCGTASEAPVKTPFGHAEPDGQLLHADRIGAALGKGFEPRLDPAGFRCADYGRNPATSLLDSDAYATVHIKHTEPYISEDVMARLPKQAYTGQPWRIHEFTSDFTVEDVWSFRTPGAGPDNFPLMLDAMHTGGSLRAQPAPVRFLFALRWRLGALLGWDKPSAGVGRRVSSLRDRLPADLRAARRGADDESLPLKAVYELHSESARELANKTVHTVMHLGWAPGDNGDHELRMAVLVKPNGLFGRLYMAVIAPFRYGIVYPALTRRWEQAWLDRTARRVSP</sequence>
<evidence type="ECO:0000256" key="1">
    <source>
        <dbReference type="SAM" id="MobiDB-lite"/>
    </source>
</evidence>
<dbReference type="Proteomes" id="UP001500689">
    <property type="component" value="Unassembled WGS sequence"/>
</dbReference>
<dbReference type="Pfam" id="PF11066">
    <property type="entry name" value="DUF2867"/>
    <property type="match status" value="1"/>
</dbReference>